<dbReference type="CDD" id="cd04730">
    <property type="entry name" value="NPD_like"/>
    <property type="match status" value="1"/>
</dbReference>
<keyword evidence="5" id="KW-0503">Monooxygenase</keyword>
<name>A0AAF0Y423_9TREE</name>
<keyword evidence="2" id="KW-0288">FMN</keyword>
<evidence type="ECO:0000256" key="2">
    <source>
        <dbReference type="ARBA" id="ARBA00022643"/>
    </source>
</evidence>
<feature type="compositionally biased region" description="Acidic residues" evidence="4">
    <location>
        <begin position="745"/>
        <end position="768"/>
    </location>
</feature>
<feature type="compositionally biased region" description="Low complexity" evidence="4">
    <location>
        <begin position="600"/>
        <end position="613"/>
    </location>
</feature>
<organism evidence="5 6">
    <name type="scientific">Vanrija pseudolonga</name>
    <dbReference type="NCBI Taxonomy" id="143232"/>
    <lineage>
        <taxon>Eukaryota</taxon>
        <taxon>Fungi</taxon>
        <taxon>Dikarya</taxon>
        <taxon>Basidiomycota</taxon>
        <taxon>Agaricomycotina</taxon>
        <taxon>Tremellomycetes</taxon>
        <taxon>Trichosporonales</taxon>
        <taxon>Trichosporonaceae</taxon>
        <taxon>Vanrija</taxon>
    </lineage>
</organism>
<evidence type="ECO:0000256" key="4">
    <source>
        <dbReference type="SAM" id="MobiDB-lite"/>
    </source>
</evidence>
<feature type="compositionally biased region" description="Basic residues" evidence="4">
    <location>
        <begin position="620"/>
        <end position="630"/>
    </location>
</feature>
<protein>
    <submittedName>
        <fullName evidence="5">Nitronate monooxygenase</fullName>
    </submittedName>
</protein>
<feature type="region of interest" description="Disordered" evidence="4">
    <location>
        <begin position="584"/>
        <end position="657"/>
    </location>
</feature>
<evidence type="ECO:0000256" key="3">
    <source>
        <dbReference type="ARBA" id="ARBA00023002"/>
    </source>
</evidence>
<accession>A0AAF0Y423</accession>
<proteinExistence type="predicted"/>
<sequence length="800" mass="86481">MVITTQFSRALGIKHPIIQGGMMFVGKAEMASAVAAAGALGILTALTQPTPEALRDEIKRTRTLLNGKEGKFGVNITLLPSISPPDYPAFARAAMDEGITIFETAGNNPGPLIKYIQTYKAPGQSAAPKRFVIHKCTTIRHALSAQKLGVDCLSIDGFECAGHPGEEDIGGLVLLARAAKELSVPFVASGGFADGRGLAAALALGAQGVNMGTRFMCTVEAPIHQKIKQKIVDSTERDTIHIFRTLHNTARVFKNKVAEEVVRIERRPGGAKFEDVRELVAGARGKTVYETGDADAGIWSAGIAIGLIDDIPTCEALCTKIVEDAEKTIAGLNSLVSPSRGSVAAVVSAAAPAAAAALSPAASTALSLDDDDDDMAQEPGGKKRKVPVPLVPGSDAELDTGRDGADRNPPRSAREEDAAPVPVPRRLPRSTGALLAAHRRKLFKERKASLVALYLDAQGAVEAAAKPAATKPAPTLPDVRAFERLLPALEDVGSWSPDTAGWRDGSDEPPVPRHSLERWRTGFARRKRLRADRVPVARGGWAPEGSFELDIPTEASLRARARARERAALVKLADQLRALVLATNKPKPPPAAAPEHEYEQQQQQQQQPKAAQADPPPPPSKKKPKKKKRATLANEGNPHHVDKYRPSRPVPQENPFSAWPSHTRYLFPPSMRVLSARGEKPAQRPAEDEYICWSCEYALFYGAEAARKRAIKQRKAELRRREKLRARAYDVTHGRSRFHSHSSDGEDGEYDNDDDEDLDGDDDCADDDDHGKCTCGRAIHRQAHEEEEAKPPDKAAERAA</sequence>
<evidence type="ECO:0000256" key="1">
    <source>
        <dbReference type="ARBA" id="ARBA00022630"/>
    </source>
</evidence>
<dbReference type="InterPro" id="IPR013785">
    <property type="entry name" value="Aldolase_TIM"/>
</dbReference>
<feature type="region of interest" description="Disordered" evidence="4">
    <location>
        <begin position="732"/>
        <end position="768"/>
    </location>
</feature>
<dbReference type="InterPro" id="IPR004136">
    <property type="entry name" value="NMO"/>
</dbReference>
<feature type="compositionally biased region" description="Basic and acidic residues" evidence="4">
    <location>
        <begin position="399"/>
        <end position="417"/>
    </location>
</feature>
<dbReference type="AlphaFoldDB" id="A0AAF0Y423"/>
<dbReference type="Pfam" id="PF03060">
    <property type="entry name" value="NMO"/>
    <property type="match status" value="1"/>
</dbReference>
<dbReference type="EMBL" id="CP086714">
    <property type="protein sequence ID" value="WOO77266.1"/>
    <property type="molecule type" value="Genomic_DNA"/>
</dbReference>
<evidence type="ECO:0000313" key="6">
    <source>
        <dbReference type="Proteomes" id="UP000827549"/>
    </source>
</evidence>
<dbReference type="SUPFAM" id="SSF51412">
    <property type="entry name" value="Inosine monophosphate dehydrogenase (IMPDH)"/>
    <property type="match status" value="1"/>
</dbReference>
<dbReference type="RefSeq" id="XP_062623298.1">
    <property type="nucleotide sequence ID" value="XM_062767314.1"/>
</dbReference>
<keyword evidence="3" id="KW-0560">Oxidoreductase</keyword>
<dbReference type="GeneID" id="87804116"/>
<keyword evidence="6" id="KW-1185">Reference proteome</keyword>
<dbReference type="PANTHER" id="PTHR32332:SF20">
    <property type="entry name" value="2-NITROPROPANE DIOXYGENASE-LIKE PROTEIN"/>
    <property type="match status" value="1"/>
</dbReference>
<dbReference type="GO" id="GO:0018580">
    <property type="term" value="F:nitronate monooxygenase activity"/>
    <property type="evidence" value="ECO:0007669"/>
    <property type="project" value="InterPro"/>
</dbReference>
<evidence type="ECO:0000313" key="5">
    <source>
        <dbReference type="EMBL" id="WOO77266.1"/>
    </source>
</evidence>
<dbReference type="Gene3D" id="3.20.20.70">
    <property type="entry name" value="Aldolase class I"/>
    <property type="match status" value="1"/>
</dbReference>
<dbReference type="PANTHER" id="PTHR32332">
    <property type="entry name" value="2-NITROPROPANE DIOXYGENASE"/>
    <property type="match status" value="1"/>
</dbReference>
<feature type="region of interest" description="Disordered" evidence="4">
    <location>
        <begin position="365"/>
        <end position="426"/>
    </location>
</feature>
<reference evidence="5" key="1">
    <citation type="submission" date="2023-10" db="EMBL/GenBank/DDBJ databases">
        <authorList>
            <person name="Noh H."/>
        </authorList>
    </citation>
    <scope>NUCLEOTIDE SEQUENCE</scope>
    <source>
        <strain evidence="5">DUCC4014</strain>
    </source>
</reference>
<gene>
    <name evidence="5" type="primary">PA1024</name>
    <name evidence="5" type="ORF">LOC62_01G000858</name>
</gene>
<keyword evidence="1" id="KW-0285">Flavoprotein</keyword>
<dbReference type="Proteomes" id="UP000827549">
    <property type="component" value="Chromosome 1"/>
</dbReference>